<evidence type="ECO:0000313" key="1">
    <source>
        <dbReference type="Proteomes" id="UP000887569"/>
    </source>
</evidence>
<name>A0A915C791_PARUN</name>
<dbReference type="WBParaSite" id="PgR091_g037_t01">
    <property type="protein sequence ID" value="PgR091_g037_t01"/>
    <property type="gene ID" value="PgR091_g037"/>
</dbReference>
<organism evidence="1 2">
    <name type="scientific">Parascaris univalens</name>
    <name type="common">Nematode worm</name>
    <dbReference type="NCBI Taxonomy" id="6257"/>
    <lineage>
        <taxon>Eukaryota</taxon>
        <taxon>Metazoa</taxon>
        <taxon>Ecdysozoa</taxon>
        <taxon>Nematoda</taxon>
        <taxon>Chromadorea</taxon>
        <taxon>Rhabditida</taxon>
        <taxon>Spirurina</taxon>
        <taxon>Ascaridomorpha</taxon>
        <taxon>Ascaridoidea</taxon>
        <taxon>Ascarididae</taxon>
        <taxon>Parascaris</taxon>
    </lineage>
</organism>
<protein>
    <submittedName>
        <fullName evidence="2">Uncharacterized protein</fullName>
    </submittedName>
</protein>
<dbReference type="AlphaFoldDB" id="A0A915C791"/>
<sequence>MCDVGEGTDVCGYWGGLRSRVTRAATATPLPRRTGEHIARAVCLSGAPFVRPNPAPCCAKKQEEAQLSLTV</sequence>
<accession>A0A915C791</accession>
<dbReference type="Proteomes" id="UP000887569">
    <property type="component" value="Unplaced"/>
</dbReference>
<proteinExistence type="predicted"/>
<reference evidence="2" key="1">
    <citation type="submission" date="2022-11" db="UniProtKB">
        <authorList>
            <consortium name="WormBaseParasite"/>
        </authorList>
    </citation>
    <scope>IDENTIFICATION</scope>
</reference>
<evidence type="ECO:0000313" key="2">
    <source>
        <dbReference type="WBParaSite" id="PgR091_g037_t01"/>
    </source>
</evidence>
<keyword evidence="1" id="KW-1185">Reference proteome</keyword>